<feature type="non-terminal residue" evidence="12">
    <location>
        <position position="124"/>
    </location>
</feature>
<evidence type="ECO:0000256" key="5">
    <source>
        <dbReference type="ARBA" id="ARBA00022630"/>
    </source>
</evidence>
<evidence type="ECO:0000256" key="8">
    <source>
        <dbReference type="ARBA" id="ARBA00023027"/>
    </source>
</evidence>
<dbReference type="PROSITE" id="PS01281">
    <property type="entry name" value="GIDA_2"/>
    <property type="match status" value="1"/>
</dbReference>
<comment type="cofactor">
    <cofactor evidence="1">
        <name>FAD</name>
        <dbReference type="ChEBI" id="CHEBI:57692"/>
    </cofactor>
</comment>
<gene>
    <name evidence="12" type="ORF">OEZ79_27185</name>
</gene>
<dbReference type="PANTHER" id="PTHR11806">
    <property type="entry name" value="GLUCOSE INHIBITED DIVISION PROTEIN A"/>
    <property type="match status" value="1"/>
</dbReference>
<accession>A0A9X3YGB1</accession>
<evidence type="ECO:0000256" key="1">
    <source>
        <dbReference type="ARBA" id="ARBA00001974"/>
    </source>
</evidence>
<evidence type="ECO:0000259" key="11">
    <source>
        <dbReference type="Pfam" id="PF01134"/>
    </source>
</evidence>
<proteinExistence type="inferred from homology"/>
<protein>
    <recommendedName>
        <fullName evidence="4">tRNA uridine 5-carboxymethylaminomethyl modification enzyme MnmG</fullName>
    </recommendedName>
    <alternativeName>
        <fullName evidence="10">Glucose-inhibited division protein A</fullName>
    </alternativeName>
</protein>
<keyword evidence="7" id="KW-0274">FAD</keyword>
<evidence type="ECO:0000256" key="7">
    <source>
        <dbReference type="ARBA" id="ARBA00022827"/>
    </source>
</evidence>
<evidence type="ECO:0000256" key="9">
    <source>
        <dbReference type="ARBA" id="ARBA00025948"/>
    </source>
</evidence>
<comment type="similarity">
    <text evidence="3">Belongs to the MnmG family.</text>
</comment>
<evidence type="ECO:0000256" key="3">
    <source>
        <dbReference type="ARBA" id="ARBA00007653"/>
    </source>
</evidence>
<dbReference type="PANTHER" id="PTHR11806:SF0">
    <property type="entry name" value="PROTEIN MTO1 HOMOLOG, MITOCHONDRIAL"/>
    <property type="match status" value="1"/>
</dbReference>
<evidence type="ECO:0000256" key="2">
    <source>
        <dbReference type="ARBA" id="ARBA00003717"/>
    </source>
</evidence>
<dbReference type="GO" id="GO:0002098">
    <property type="term" value="P:tRNA wobble uridine modification"/>
    <property type="evidence" value="ECO:0007669"/>
    <property type="project" value="TreeGrafter"/>
</dbReference>
<dbReference type="Proteomes" id="UP001149314">
    <property type="component" value="Unassembled WGS sequence"/>
</dbReference>
<keyword evidence="5" id="KW-0285">Flavoprotein</keyword>
<dbReference type="RefSeq" id="WP_272733776.1">
    <property type="nucleotide sequence ID" value="NZ_JAOURS010000402.1"/>
</dbReference>
<dbReference type="GO" id="GO:0030488">
    <property type="term" value="P:tRNA methylation"/>
    <property type="evidence" value="ECO:0007669"/>
    <property type="project" value="TreeGrafter"/>
</dbReference>
<dbReference type="SUPFAM" id="SSF51905">
    <property type="entry name" value="FAD/NAD(P)-binding domain"/>
    <property type="match status" value="1"/>
</dbReference>
<evidence type="ECO:0000256" key="10">
    <source>
        <dbReference type="ARBA" id="ARBA00031800"/>
    </source>
</evidence>
<sequence length="124" mass="13757">TLETKTVSGLFFAGQINGTTGYEEAAAQGLLAGLNAARFTRDDAGWCPRRDEAYLGVLVDDLITHGTNEPYRMFTSRAEYRLQLREDNADVLLTGLGRELGLVDDRRWSAFQTKQDAVAQETAR</sequence>
<feature type="domain" description="MnmG N-terminal" evidence="11">
    <location>
        <begin position="1"/>
        <end position="41"/>
    </location>
</feature>
<comment type="subunit">
    <text evidence="9">Homodimer. Heterotetramer of two MnmE and two MnmG subunits.</text>
</comment>
<reference evidence="12" key="1">
    <citation type="journal article" date="2023" name="Genes Genomics">
        <title>Genomic insights of Leclercia adecarboxylata strains linked to an outbreak in public hospitals in Mexico.</title>
        <authorList>
            <person name="Barrios-Villa E."/>
            <person name="Pacheco-Flores B."/>
            <person name="Lozano-Zarain P."/>
            <person name="Del Campo-Ortega R."/>
            <person name="de Jesus Ascencio-Montiel I."/>
            <person name="Gonzalez-Leon M."/>
            <person name="Camorlinga-Ponce M."/>
            <person name="Gaytan Cervantes F.J."/>
            <person name="Gonzalez Torres C."/>
            <person name="Aguilar E."/>
            <person name="Gonzalez Ibarra J."/>
            <person name="Torres Lopez F.J."/>
            <person name="Rosas-Vargas H."/>
            <person name="Gonzalez-Bonilla C.R."/>
            <person name="Del Carmen Rocha-Gracia R."/>
        </authorList>
    </citation>
    <scope>NUCLEOTIDE SEQUENCE</scope>
    <source>
        <strain evidence="12">Lac40</strain>
    </source>
</reference>
<dbReference type="InterPro" id="IPR036188">
    <property type="entry name" value="FAD/NAD-bd_sf"/>
</dbReference>
<dbReference type="GO" id="GO:0005829">
    <property type="term" value="C:cytosol"/>
    <property type="evidence" value="ECO:0007669"/>
    <property type="project" value="TreeGrafter"/>
</dbReference>
<organism evidence="12 13">
    <name type="scientific">Leclercia adecarboxylata</name>
    <dbReference type="NCBI Taxonomy" id="83655"/>
    <lineage>
        <taxon>Bacteria</taxon>
        <taxon>Pseudomonadati</taxon>
        <taxon>Pseudomonadota</taxon>
        <taxon>Gammaproteobacteria</taxon>
        <taxon>Enterobacterales</taxon>
        <taxon>Enterobacteriaceae</taxon>
        <taxon>Leclercia</taxon>
    </lineage>
</organism>
<dbReference type="EMBL" id="JAOURS010000402">
    <property type="protein sequence ID" value="MDC6641848.1"/>
    <property type="molecule type" value="Genomic_DNA"/>
</dbReference>
<dbReference type="InterPro" id="IPR040131">
    <property type="entry name" value="MnmG_N"/>
</dbReference>
<evidence type="ECO:0000313" key="12">
    <source>
        <dbReference type="EMBL" id="MDC6641848.1"/>
    </source>
</evidence>
<dbReference type="GO" id="GO:0050660">
    <property type="term" value="F:flavin adenine dinucleotide binding"/>
    <property type="evidence" value="ECO:0007669"/>
    <property type="project" value="InterPro"/>
</dbReference>
<evidence type="ECO:0000256" key="4">
    <source>
        <dbReference type="ARBA" id="ARBA00020461"/>
    </source>
</evidence>
<keyword evidence="8" id="KW-0520">NAD</keyword>
<comment type="caution">
    <text evidence="12">The sequence shown here is derived from an EMBL/GenBank/DDBJ whole genome shotgun (WGS) entry which is preliminary data.</text>
</comment>
<evidence type="ECO:0000256" key="6">
    <source>
        <dbReference type="ARBA" id="ARBA00022694"/>
    </source>
</evidence>
<dbReference type="Gene3D" id="3.50.50.60">
    <property type="entry name" value="FAD/NAD(P)-binding domain"/>
    <property type="match status" value="1"/>
</dbReference>
<dbReference type="InterPro" id="IPR020595">
    <property type="entry name" value="MnmG-rel_CS"/>
</dbReference>
<dbReference type="Pfam" id="PF01134">
    <property type="entry name" value="GIDA"/>
    <property type="match status" value="1"/>
</dbReference>
<evidence type="ECO:0000313" key="13">
    <source>
        <dbReference type="Proteomes" id="UP001149314"/>
    </source>
</evidence>
<keyword evidence="6" id="KW-0819">tRNA processing</keyword>
<dbReference type="AlphaFoldDB" id="A0A9X3YGB1"/>
<comment type="function">
    <text evidence="2">NAD-binding protein involved in the addition of a carboxymethylaminomethyl (cmnm) group at the wobble position (U34) of certain tRNAs, forming tRNA-cmnm(5)s(2)U34.</text>
</comment>
<feature type="non-terminal residue" evidence="12">
    <location>
        <position position="1"/>
    </location>
</feature>
<name>A0A9X3YGB1_9ENTR</name>
<dbReference type="InterPro" id="IPR002218">
    <property type="entry name" value="MnmG-rel"/>
</dbReference>